<evidence type="ECO:0000313" key="2">
    <source>
        <dbReference type="Proteomes" id="UP000316851"/>
    </source>
</evidence>
<comment type="caution">
    <text evidence="1">The sequence shown here is derived from an EMBL/GenBank/DDBJ whole genome shotgun (WGS) entry which is preliminary data.</text>
</comment>
<dbReference type="RefSeq" id="WP_140914853.1">
    <property type="nucleotide sequence ID" value="NZ_VHHP01000004.1"/>
</dbReference>
<name>A0ABY2Z0H7_9BACT</name>
<accession>A0ABY2Z0H7</accession>
<gene>
    <name evidence="1" type="ORF">FJR74_01850</name>
</gene>
<reference evidence="1" key="1">
    <citation type="submission" date="2019-06" db="EMBL/GenBank/DDBJ databases">
        <title>Mycoplasma neophronis type strain whole genome sequence.</title>
        <authorList>
            <person name="Spergser J."/>
        </authorList>
    </citation>
    <scope>NUCLEOTIDE SEQUENCE [LARGE SCALE GENOMIC DNA]</scope>
    <source>
        <strain evidence="1">DSM 24097</strain>
    </source>
</reference>
<evidence type="ECO:0008006" key="3">
    <source>
        <dbReference type="Google" id="ProtNLM"/>
    </source>
</evidence>
<dbReference type="Proteomes" id="UP000316851">
    <property type="component" value="Unassembled WGS sequence"/>
</dbReference>
<evidence type="ECO:0000313" key="1">
    <source>
        <dbReference type="EMBL" id="TPR53888.1"/>
    </source>
</evidence>
<dbReference type="EMBL" id="VHHP01000004">
    <property type="protein sequence ID" value="TPR53888.1"/>
    <property type="molecule type" value="Genomic_DNA"/>
</dbReference>
<proteinExistence type="predicted"/>
<keyword evidence="2" id="KW-1185">Reference proteome</keyword>
<organism evidence="1 2">
    <name type="scientific">Metamycoplasma neophronis</name>
    <dbReference type="NCBI Taxonomy" id="872983"/>
    <lineage>
        <taxon>Bacteria</taxon>
        <taxon>Bacillati</taxon>
        <taxon>Mycoplasmatota</taxon>
        <taxon>Mycoplasmoidales</taxon>
        <taxon>Metamycoplasmataceae</taxon>
        <taxon>Metamycoplasma</taxon>
    </lineage>
</organism>
<sequence length="596" mass="69287">MRTKIWRAILFILSFVAVIIVVAVALALKLTNRYRPSVYNYESYLSPNIIQKLKEKYNYKEFKEINEFTQALTQEKAIAGVGSDFQAAQLIIDKKIQKFNFELIYGKGANEWENRKQFYTKTVIKHMEDFDALILSTLDNMEKEGRETGFIIQRDSQGKALNYRLGSEKPSEFNGGWDHFYDYILPYYSQDKGVAYNINENTRPNLNINLAQEELNEQSEKLSWQDVFHYLRNAKYTHFGWTNAYIDNLMIGAMTYGEDWKNKFTKVVNGTRLFDFNEENYKDAIDSFNKFIFEATGHDIKSTQFNFMSSDGLELLNHLIEPKVGRSDAAVMYNGDALDAYYSEDNFASVEEGKIRFVRPKYNYLLLDNWILSSGLTREEADEFTKTLAEVLYHNNIGTNGDLQHPMATSLEQIEKEFFGDFKEELNDEVVAEQKEAFEGNITSLSDEKVADLINLFIEKNLASETSLTKENFESWNTEKFDAFVKNPALKENYEWILVLRDNLESDNGLFSDLFGDLFTDSSVAEISNFDYVSYTPTNLLTYEFIRKWYFAGDDTAIQIFEQPAPSETYELYSYPIINNNLRTKIAAYYYESTRS</sequence>
<protein>
    <recommendedName>
        <fullName evidence="3">Spermidine/putrescine transport system substrate-binding protein</fullName>
    </recommendedName>
</protein>